<name>A0ABX9R3T3_9ACTN</name>
<evidence type="ECO:0000313" key="4">
    <source>
        <dbReference type="Proteomes" id="UP000271548"/>
    </source>
</evidence>
<comment type="caution">
    <text evidence="3">The sequence shown here is derived from an EMBL/GenBank/DDBJ whole genome shotgun (WGS) entry which is preliminary data.</text>
</comment>
<dbReference type="InterPro" id="IPR001173">
    <property type="entry name" value="Glyco_trans_2-like"/>
</dbReference>
<dbReference type="SUPFAM" id="SSF53448">
    <property type="entry name" value="Nucleotide-diphospho-sugar transferases"/>
    <property type="match status" value="1"/>
</dbReference>
<dbReference type="Gene3D" id="3.90.550.10">
    <property type="entry name" value="Spore Coat Polysaccharide Biosynthesis Protein SpsA, Chain A"/>
    <property type="match status" value="1"/>
</dbReference>
<dbReference type="RefSeq" id="WP_120679107.1">
    <property type="nucleotide sequence ID" value="NZ_RAZS01000006.1"/>
</dbReference>
<reference evidence="3 4" key="1">
    <citation type="submission" date="2018-09" db="EMBL/GenBank/DDBJ databases">
        <title>Micromonospora sp. nov. MS1-9, isolated from a root of Musa sp.</title>
        <authorList>
            <person name="Kuncharoen N."/>
            <person name="Kudo T."/>
            <person name="Ohkuma M."/>
            <person name="Yuki M."/>
            <person name="Tanasupawat S."/>
        </authorList>
    </citation>
    <scope>NUCLEOTIDE SEQUENCE [LARGE SCALE GENOMIC DNA]</scope>
    <source>
        <strain evidence="3 4">NGC1-4</strain>
    </source>
</reference>
<dbReference type="InterPro" id="IPR054028">
    <property type="entry name" value="TarS/TarP_linker"/>
</dbReference>
<dbReference type="Pfam" id="PF22181">
    <property type="entry name" value="TarS_linker"/>
    <property type="match status" value="1"/>
</dbReference>
<accession>A0ABX9R3T3</accession>
<organism evidence="3 4">
    <name type="scientific">Micromonospora musae</name>
    <dbReference type="NCBI Taxonomy" id="1894970"/>
    <lineage>
        <taxon>Bacteria</taxon>
        <taxon>Bacillati</taxon>
        <taxon>Actinomycetota</taxon>
        <taxon>Actinomycetes</taxon>
        <taxon>Micromonosporales</taxon>
        <taxon>Micromonosporaceae</taxon>
        <taxon>Micromonospora</taxon>
    </lineage>
</organism>
<sequence>MIDGTSESPKVSVVVPAYNSGPHIEKLVDSLLRQSMPASRFEAVFVDDGSTDGTPARLDALAAAHPHLRVVHIENSGWPSRPRNIGVAHARGEYVMFVDDDDWLGDEALERMYGYGATHGADVVIGRMAGHGGRGVPRELFRRNRADATLANSPLIDSLTCHKMFRRGFLDEHELRFPEGWPRRLEDHRMVVRAYLLSKRTCVLSDYTCYHHNRRDDSGNVTAGRLDPQEYFTALRETLDVVDAHVEPGPLRDRLHRRWLRHQMLDRLRGRRLLEAPAEWAEQVAAQVRDIIRERFAAGVAAGLPPMYRILAHLAERDRLADLRRLAEWERTLRAAARIEGHALAGSTLTLTVAAWLESGDGPVAVGRDGDRDLLVLPVADVPAELRDVTTALGAGRVDVVARHQEGGDEVFLPVTSTVERVVGPDGTAHAVHRGTVTVDYRTVNAGRTAGTWRLKARVTSLARTQDVRLPLLVRCAADGATPRVVDETAFLFRLRQVVRRRVPAGLLVRPSPRGRRG</sequence>
<evidence type="ECO:0000313" key="3">
    <source>
        <dbReference type="EMBL" id="RKN17845.1"/>
    </source>
</evidence>
<keyword evidence="4" id="KW-1185">Reference proteome</keyword>
<dbReference type="Proteomes" id="UP000271548">
    <property type="component" value="Unassembled WGS sequence"/>
</dbReference>
<feature type="domain" description="TarS/TarP linker" evidence="2">
    <location>
        <begin position="228"/>
        <end position="327"/>
    </location>
</feature>
<feature type="domain" description="Glycosyltransferase 2-like" evidence="1">
    <location>
        <begin position="12"/>
        <end position="167"/>
    </location>
</feature>
<dbReference type="PANTHER" id="PTHR43685">
    <property type="entry name" value="GLYCOSYLTRANSFERASE"/>
    <property type="match status" value="1"/>
</dbReference>
<dbReference type="PANTHER" id="PTHR43685:SF2">
    <property type="entry name" value="GLYCOSYLTRANSFERASE 2-LIKE DOMAIN-CONTAINING PROTEIN"/>
    <property type="match status" value="1"/>
</dbReference>
<evidence type="ECO:0000259" key="1">
    <source>
        <dbReference type="Pfam" id="PF00535"/>
    </source>
</evidence>
<dbReference type="InterPro" id="IPR050834">
    <property type="entry name" value="Glycosyltransf_2"/>
</dbReference>
<gene>
    <name evidence="3" type="ORF">D7147_17870</name>
</gene>
<evidence type="ECO:0000259" key="2">
    <source>
        <dbReference type="Pfam" id="PF22181"/>
    </source>
</evidence>
<dbReference type="Pfam" id="PF00535">
    <property type="entry name" value="Glycos_transf_2"/>
    <property type="match status" value="1"/>
</dbReference>
<proteinExistence type="predicted"/>
<dbReference type="EMBL" id="RAZS01000006">
    <property type="protein sequence ID" value="RKN17845.1"/>
    <property type="molecule type" value="Genomic_DNA"/>
</dbReference>
<dbReference type="InterPro" id="IPR029044">
    <property type="entry name" value="Nucleotide-diphossugar_trans"/>
</dbReference>
<protein>
    <submittedName>
        <fullName evidence="3">Glycosyltransferase family 2 protein</fullName>
    </submittedName>
</protein>
<dbReference type="CDD" id="cd00761">
    <property type="entry name" value="Glyco_tranf_GTA_type"/>
    <property type="match status" value="1"/>
</dbReference>